<reference evidence="1" key="1">
    <citation type="submission" date="2021-02" db="EMBL/GenBank/DDBJ databases">
        <authorList>
            <person name="Nowell W R."/>
        </authorList>
    </citation>
    <scope>NUCLEOTIDE SEQUENCE</scope>
</reference>
<dbReference type="EMBL" id="CAJNOQ010007191">
    <property type="protein sequence ID" value="CAF1160668.1"/>
    <property type="molecule type" value="Genomic_DNA"/>
</dbReference>
<evidence type="ECO:0000313" key="1">
    <source>
        <dbReference type="EMBL" id="CAF1160668.1"/>
    </source>
</evidence>
<evidence type="ECO:0008006" key="4">
    <source>
        <dbReference type="Google" id="ProtNLM"/>
    </source>
</evidence>
<protein>
    <recommendedName>
        <fullName evidence="4">F-box domain-containing protein</fullName>
    </recommendedName>
</protein>
<evidence type="ECO:0000313" key="3">
    <source>
        <dbReference type="Proteomes" id="UP000663829"/>
    </source>
</evidence>
<dbReference type="Proteomes" id="UP000663829">
    <property type="component" value="Unassembled WGS sequence"/>
</dbReference>
<proteinExistence type="predicted"/>
<keyword evidence="3" id="KW-1185">Reference proteome</keyword>
<dbReference type="Proteomes" id="UP000681722">
    <property type="component" value="Unassembled WGS sequence"/>
</dbReference>
<dbReference type="EMBL" id="CAJOBC010007191">
    <property type="protein sequence ID" value="CAF3924212.1"/>
    <property type="molecule type" value="Genomic_DNA"/>
</dbReference>
<gene>
    <name evidence="1" type="ORF">GPM918_LOCUS21662</name>
    <name evidence="2" type="ORF">SRO942_LOCUS21659</name>
</gene>
<accession>A0A814TF91</accession>
<comment type="caution">
    <text evidence="1">The sequence shown here is derived from an EMBL/GenBank/DDBJ whole genome shotgun (WGS) entry which is preliminary data.</text>
</comment>
<dbReference type="AlphaFoldDB" id="A0A814TF91"/>
<evidence type="ECO:0000313" key="2">
    <source>
        <dbReference type="EMBL" id="CAF3924212.1"/>
    </source>
</evidence>
<sequence length="388" mass="45811">MSNPKSKFESLSNEILMIVFEHIEVGNLFYSFYNLNQRLNYLLLDHPLHFYCTIRSDSNRNNGHFFRRLYKDIILPKISNHIQSLTLIQCDDDDDDMLKTYYDDLFHFKNEDKKFVSLRLLTLDNLALKDMERILNQCSGLPNIKCLIIFNADSKENIKISSIMKINSLCSFELSVKKEKYSILKPPYSFNMNDMTTMTTTLLNSIKYLTLHNCFALENLFLLCEHLPHLKFLTLNELNLWYKMNNIFSPYPLKCKVKFHLRIGYNTNFNHIEILLSNMPNLYSLNIEGGIEFDLTLSDGNSSSFLNSKRWEHLLIKLTNLKQLFIDLRTGFNDDKKSILGHVKDILIPSFHKNDFLFKKCNFFLKVYPQHNDKNFYHLRIVVCNDTL</sequence>
<name>A0A814TF91_9BILA</name>
<organism evidence="1 3">
    <name type="scientific">Didymodactylos carnosus</name>
    <dbReference type="NCBI Taxonomy" id="1234261"/>
    <lineage>
        <taxon>Eukaryota</taxon>
        <taxon>Metazoa</taxon>
        <taxon>Spiralia</taxon>
        <taxon>Gnathifera</taxon>
        <taxon>Rotifera</taxon>
        <taxon>Eurotatoria</taxon>
        <taxon>Bdelloidea</taxon>
        <taxon>Philodinida</taxon>
        <taxon>Philodinidae</taxon>
        <taxon>Didymodactylos</taxon>
    </lineage>
</organism>